<name>A0A1M4S515_MARH1</name>
<proteinExistence type="predicted"/>
<dbReference type="STRING" id="1122195.SAMN02745164_00036"/>
<dbReference type="Proteomes" id="UP000184334">
    <property type="component" value="Unassembled WGS sequence"/>
</dbReference>
<gene>
    <name evidence="1" type="ORF">SAMN02745164_00036</name>
</gene>
<keyword evidence="2" id="KW-1185">Reference proteome</keyword>
<dbReference type="EMBL" id="FQUI01000001">
    <property type="protein sequence ID" value="SHE27298.1"/>
    <property type="molecule type" value="Genomic_DNA"/>
</dbReference>
<sequence length="420" mass="49707">MKKYLFLILIIFITYLTFGRVNNIYIEYNYDFWEYGNNSTLTNIHSLYLGYDFGNIPLKLQIGSQNDLQFSSIISTFASFGKIYIEPYLKYTSEFSLGIKMNYSHFYLNYYLNKNLKQILGIGFNIPLLKFGKDDISYIKSENHIKATAGKKIKIKLIAKSENFPSENVDIYYNINDGKKFYAGKTNAFGEIELILPIIYKTGNYKINIFNGENLIKQISLDIYPDEPYKVNIDFNKDIIFTDNQEILKIRNIRVFDKYSNMIKNIDIQFINFKFLGDYKKIKYSYLDNTLILDPFKKSGMYNLYFEVNINGKYINGIKTITVKNNPKDIEKIEFDITYLGKEGNYAVFEIKKPNIIFLNSQNEYIDNFFIYYKNKKILIKNNRFKISINDNFPNEFIFDTEIKYYNYNSIIQKKVIINN</sequence>
<protein>
    <submittedName>
        <fullName evidence="1">Uncharacterized protein</fullName>
    </submittedName>
</protein>
<dbReference type="AlphaFoldDB" id="A0A1M4S515"/>
<organism evidence="1 2">
    <name type="scientific">Marinitoga hydrogenitolerans (strain DSM 16785 / JCM 12826 / AT1271)</name>
    <dbReference type="NCBI Taxonomy" id="1122195"/>
    <lineage>
        <taxon>Bacteria</taxon>
        <taxon>Thermotogati</taxon>
        <taxon>Thermotogota</taxon>
        <taxon>Thermotogae</taxon>
        <taxon>Petrotogales</taxon>
        <taxon>Petrotogaceae</taxon>
        <taxon>Marinitoga</taxon>
    </lineage>
</organism>
<comment type="caution">
    <text evidence="1">The sequence shown here is derived from an EMBL/GenBank/DDBJ whole genome shotgun (WGS) entry which is preliminary data.</text>
</comment>
<accession>A0A1M4S515</accession>
<evidence type="ECO:0000313" key="2">
    <source>
        <dbReference type="Proteomes" id="UP000184334"/>
    </source>
</evidence>
<evidence type="ECO:0000313" key="1">
    <source>
        <dbReference type="EMBL" id="SHE27298.1"/>
    </source>
</evidence>
<reference evidence="1" key="1">
    <citation type="submission" date="2016-11" db="EMBL/GenBank/DDBJ databases">
        <authorList>
            <person name="Varghese N."/>
            <person name="Submissions S."/>
        </authorList>
    </citation>
    <scope>NUCLEOTIDE SEQUENCE [LARGE SCALE GENOMIC DNA]</scope>
    <source>
        <strain evidence="1">DSM 16785</strain>
    </source>
</reference>
<dbReference type="OrthoDB" id="44503at2"/>
<dbReference type="RefSeq" id="WP_072862162.1">
    <property type="nucleotide sequence ID" value="NZ_FQUI01000001.1"/>
</dbReference>